<organism evidence="1 2">
    <name type="scientific">Pseudomonas fluorescens</name>
    <dbReference type="NCBI Taxonomy" id="294"/>
    <lineage>
        <taxon>Bacteria</taxon>
        <taxon>Pseudomonadati</taxon>
        <taxon>Pseudomonadota</taxon>
        <taxon>Gammaproteobacteria</taxon>
        <taxon>Pseudomonadales</taxon>
        <taxon>Pseudomonadaceae</taxon>
        <taxon>Pseudomonas</taxon>
    </lineage>
</organism>
<dbReference type="Proteomes" id="UP000326437">
    <property type="component" value="Unassembled WGS sequence"/>
</dbReference>
<reference evidence="1 2" key="1">
    <citation type="submission" date="2019-09" db="EMBL/GenBank/DDBJ databases">
        <authorList>
            <person name="Chandra G."/>
            <person name="Truman W A."/>
        </authorList>
    </citation>
    <scope>NUCLEOTIDE SEQUENCE [LARGE SCALE GENOMIC DNA]</scope>
    <source>
        <strain evidence="1">PS685</strain>
    </source>
</reference>
<dbReference type="EMBL" id="CABVHO010000349">
    <property type="protein sequence ID" value="VVN75584.1"/>
    <property type="molecule type" value="Genomic_DNA"/>
</dbReference>
<protein>
    <submittedName>
        <fullName evidence="1">Uncharacterized protein</fullName>
    </submittedName>
</protein>
<sequence>MHAVDVVADHFAGNHAVLVGFLWIDFLDGDDRAAELLVQLDHLGQYAVTVEVDAQVIRQDHGEGFVADQWAAGQDRVAQAFHFGLARVGERAVVEQLADADQVLFLVGALDLVFQLVADVKVVFQGALAAARHDGDFSQASVQCFFNPVLDQWLVHHRQHFFWHGLGRWQKASAVTGCWEQAFLDHISP</sequence>
<gene>
    <name evidence="1" type="ORF">PS685_05281</name>
</gene>
<accession>A0A5E7AFZ8</accession>
<evidence type="ECO:0000313" key="1">
    <source>
        <dbReference type="EMBL" id="VVN75584.1"/>
    </source>
</evidence>
<name>A0A5E7AFZ8_PSEFL</name>
<evidence type="ECO:0000313" key="2">
    <source>
        <dbReference type="Proteomes" id="UP000326437"/>
    </source>
</evidence>
<dbReference type="AlphaFoldDB" id="A0A5E7AFZ8"/>
<proteinExistence type="predicted"/>